<gene>
    <name evidence="5" type="primary">deoA</name>
    <name evidence="5" type="ORF">C0184_04300</name>
</gene>
<dbReference type="SUPFAM" id="SSF52418">
    <property type="entry name" value="Nucleoside phosphorylase/phosphoribosyltransferase catalytic domain"/>
    <property type="match status" value="1"/>
</dbReference>
<feature type="domain" description="Pyrimidine nucleoside phosphorylase C-terminal" evidence="4">
    <location>
        <begin position="98"/>
        <end position="172"/>
    </location>
</feature>
<comment type="similarity">
    <text evidence="1">Belongs to the thymidine/pyrimidine-nucleoside phosphorylase family.</text>
</comment>
<dbReference type="GO" id="GO:0006206">
    <property type="term" value="P:pyrimidine nucleobase metabolic process"/>
    <property type="evidence" value="ECO:0007669"/>
    <property type="project" value="InterPro"/>
</dbReference>
<evidence type="ECO:0000256" key="3">
    <source>
        <dbReference type="ARBA" id="ARBA00022679"/>
    </source>
</evidence>
<dbReference type="InterPro" id="IPR036566">
    <property type="entry name" value="PYNP-like_C_sf"/>
</dbReference>
<dbReference type="GO" id="GO:0005829">
    <property type="term" value="C:cytosol"/>
    <property type="evidence" value="ECO:0007669"/>
    <property type="project" value="TreeGrafter"/>
</dbReference>
<evidence type="ECO:0000256" key="1">
    <source>
        <dbReference type="ARBA" id="ARBA00006915"/>
    </source>
</evidence>
<proteinExistence type="inferred from homology"/>
<evidence type="ECO:0000313" key="5">
    <source>
        <dbReference type="EMBL" id="PMP84080.1"/>
    </source>
</evidence>
<dbReference type="GO" id="GO:0009032">
    <property type="term" value="F:thymidine phosphorylase activity"/>
    <property type="evidence" value="ECO:0007669"/>
    <property type="project" value="UniProtKB-EC"/>
</dbReference>
<dbReference type="GO" id="GO:0004645">
    <property type="term" value="F:1,4-alpha-oligoglucan phosphorylase activity"/>
    <property type="evidence" value="ECO:0007669"/>
    <property type="project" value="InterPro"/>
</dbReference>
<evidence type="ECO:0000259" key="4">
    <source>
        <dbReference type="SMART" id="SM00941"/>
    </source>
</evidence>
<dbReference type="EMBL" id="PNIQ01000286">
    <property type="protein sequence ID" value="PMP84080.1"/>
    <property type="molecule type" value="Genomic_DNA"/>
</dbReference>
<sequence>GNALEVREAVAALRGSGPSDLVELCLVLGSELVCMAGLRDDTDTARALLVEALNNGAAWEKFRAMVANQGGDVTTLDHPDRLPNAPVHVDLAAPRAGFITAIDGQTLGLVVNALGGGRAQKEDTIDHSVGLVLRAKVGASVAVGEPLVTIHAARQSDVDAVAERLVSAYTIHDTPPPPLPLVEEIIR</sequence>
<dbReference type="PANTHER" id="PTHR10515:SF0">
    <property type="entry name" value="THYMIDINE PHOSPHORYLASE"/>
    <property type="match status" value="1"/>
</dbReference>
<dbReference type="AlphaFoldDB" id="A0A2J6X9J2"/>
<organism evidence="5 6">
    <name type="scientific">Chloroflexus aggregans</name>
    <dbReference type="NCBI Taxonomy" id="152260"/>
    <lineage>
        <taxon>Bacteria</taxon>
        <taxon>Bacillati</taxon>
        <taxon>Chloroflexota</taxon>
        <taxon>Chloroflexia</taxon>
        <taxon>Chloroflexales</taxon>
        <taxon>Chloroflexineae</taxon>
        <taxon>Chloroflexaceae</taxon>
        <taxon>Chloroflexus</taxon>
    </lineage>
</organism>
<dbReference type="Gene3D" id="3.90.1170.30">
    <property type="entry name" value="Pyrimidine nucleoside phosphorylase-like, C-terminal domain"/>
    <property type="match status" value="1"/>
</dbReference>
<dbReference type="Proteomes" id="UP000243376">
    <property type="component" value="Unassembled WGS sequence"/>
</dbReference>
<dbReference type="SMART" id="SM00941">
    <property type="entry name" value="PYNP_C"/>
    <property type="match status" value="1"/>
</dbReference>
<dbReference type="SUPFAM" id="SSF54680">
    <property type="entry name" value="Pyrimidine nucleoside phosphorylase C-terminal domain"/>
    <property type="match status" value="1"/>
</dbReference>
<dbReference type="GO" id="GO:0006213">
    <property type="term" value="P:pyrimidine nucleoside metabolic process"/>
    <property type="evidence" value="ECO:0007669"/>
    <property type="project" value="InterPro"/>
</dbReference>
<dbReference type="InterPro" id="IPR035902">
    <property type="entry name" value="Nuc_phospho_transferase"/>
</dbReference>
<accession>A0A2J6X9J2</accession>
<keyword evidence="2 5" id="KW-0328">Glycosyltransferase</keyword>
<feature type="non-terminal residue" evidence="5">
    <location>
        <position position="1"/>
    </location>
</feature>
<dbReference type="EC" id="2.4.2.4" evidence="5"/>
<evidence type="ECO:0000256" key="2">
    <source>
        <dbReference type="ARBA" id="ARBA00022676"/>
    </source>
</evidence>
<keyword evidence="3 5" id="KW-0808">Transferase</keyword>
<evidence type="ECO:0000313" key="6">
    <source>
        <dbReference type="Proteomes" id="UP000243376"/>
    </source>
</evidence>
<name>A0A2J6X9J2_9CHLR</name>
<protein>
    <submittedName>
        <fullName evidence="5">Pyrimidine-nucleoside phosphorylase</fullName>
        <ecNumber evidence="5">2.4.2.4</ecNumber>
    </submittedName>
</protein>
<dbReference type="Pfam" id="PF07831">
    <property type="entry name" value="PYNP_C"/>
    <property type="match status" value="1"/>
</dbReference>
<dbReference type="InterPro" id="IPR013102">
    <property type="entry name" value="PYNP_C"/>
</dbReference>
<dbReference type="InterPro" id="IPR000053">
    <property type="entry name" value="Thymidine/pyrmidine_PPase"/>
</dbReference>
<dbReference type="PANTHER" id="PTHR10515">
    <property type="entry name" value="THYMIDINE PHOSPHORYLASE"/>
    <property type="match status" value="1"/>
</dbReference>
<dbReference type="Gene3D" id="3.40.1030.10">
    <property type="entry name" value="Nucleoside phosphorylase/phosphoribosyltransferase catalytic domain"/>
    <property type="match status" value="1"/>
</dbReference>
<reference evidence="5 6" key="1">
    <citation type="submission" date="2018-01" db="EMBL/GenBank/DDBJ databases">
        <title>Metagenomic assembled genomes from two thermal pools in the Uzon Caldera, Kamchatka, Russia.</title>
        <authorList>
            <person name="Wilkins L."/>
            <person name="Ettinger C."/>
        </authorList>
    </citation>
    <scope>NUCLEOTIDE SEQUENCE [LARGE SCALE GENOMIC DNA]</scope>
    <source>
        <strain evidence="5">ZAV-02</strain>
    </source>
</reference>
<comment type="caution">
    <text evidence="5">The sequence shown here is derived from an EMBL/GenBank/DDBJ whole genome shotgun (WGS) entry which is preliminary data.</text>
</comment>